<keyword evidence="3" id="KW-0808">Transferase</keyword>
<feature type="domain" description="Cytidyltransferase-like" evidence="8">
    <location>
        <begin position="1"/>
        <end position="135"/>
    </location>
</feature>
<keyword evidence="5" id="KW-0547">Nucleotide-binding</keyword>
<dbReference type="NCBIfam" id="TIGR00482">
    <property type="entry name" value="nicotinate (nicotinamide) nucleotide adenylyltransferase"/>
    <property type="match status" value="1"/>
</dbReference>
<keyword evidence="4" id="KW-0548">Nucleotidyltransferase</keyword>
<gene>
    <name evidence="9" type="ORF">METZ01_LOCUS255271</name>
</gene>
<keyword evidence="6" id="KW-0067">ATP-binding</keyword>
<evidence type="ECO:0000256" key="3">
    <source>
        <dbReference type="ARBA" id="ARBA00022679"/>
    </source>
</evidence>
<organism evidence="9">
    <name type="scientific">marine metagenome</name>
    <dbReference type="NCBI Taxonomy" id="408172"/>
    <lineage>
        <taxon>unclassified sequences</taxon>
        <taxon>metagenomes</taxon>
        <taxon>ecological metagenomes</taxon>
    </lineage>
</organism>
<dbReference type="PANTHER" id="PTHR39321:SF3">
    <property type="entry name" value="PHOSPHOPANTETHEINE ADENYLYLTRANSFERASE"/>
    <property type="match status" value="1"/>
</dbReference>
<feature type="non-terminal residue" evidence="9">
    <location>
        <position position="1"/>
    </location>
</feature>
<accession>A0A382ITA9</accession>
<dbReference type="GO" id="GO:0009435">
    <property type="term" value="P:NAD+ biosynthetic process"/>
    <property type="evidence" value="ECO:0007669"/>
    <property type="project" value="UniProtKB-UniPathway"/>
</dbReference>
<dbReference type="AlphaFoldDB" id="A0A382ITA9"/>
<evidence type="ECO:0000256" key="1">
    <source>
        <dbReference type="ARBA" id="ARBA00004790"/>
    </source>
</evidence>
<dbReference type="SUPFAM" id="SSF52374">
    <property type="entry name" value="Nucleotidylyl transferase"/>
    <property type="match status" value="1"/>
</dbReference>
<name>A0A382ITA9_9ZZZZ</name>
<evidence type="ECO:0000256" key="6">
    <source>
        <dbReference type="ARBA" id="ARBA00022840"/>
    </source>
</evidence>
<evidence type="ECO:0000256" key="5">
    <source>
        <dbReference type="ARBA" id="ARBA00022741"/>
    </source>
</evidence>
<proteinExistence type="predicted"/>
<keyword evidence="2" id="KW-0662">Pyridine nucleotide biosynthesis</keyword>
<reference evidence="9" key="1">
    <citation type="submission" date="2018-05" db="EMBL/GenBank/DDBJ databases">
        <authorList>
            <person name="Lanie J.A."/>
            <person name="Ng W.-L."/>
            <person name="Kazmierczak K.M."/>
            <person name="Andrzejewski T.M."/>
            <person name="Davidsen T.M."/>
            <person name="Wayne K.J."/>
            <person name="Tettelin H."/>
            <person name="Glass J.I."/>
            <person name="Rusch D."/>
            <person name="Podicherti R."/>
            <person name="Tsui H.-C.T."/>
            <person name="Winkler M.E."/>
        </authorList>
    </citation>
    <scope>NUCLEOTIDE SEQUENCE</scope>
</reference>
<dbReference type="InterPro" id="IPR005248">
    <property type="entry name" value="NadD/NMNAT"/>
</dbReference>
<dbReference type="CDD" id="cd02165">
    <property type="entry name" value="NMNAT"/>
    <property type="match status" value="1"/>
</dbReference>
<keyword evidence="7" id="KW-0520">NAD</keyword>
<dbReference type="EMBL" id="UINC01069214">
    <property type="protein sequence ID" value="SVC02417.1"/>
    <property type="molecule type" value="Genomic_DNA"/>
</dbReference>
<evidence type="ECO:0000313" key="9">
    <source>
        <dbReference type="EMBL" id="SVC02417.1"/>
    </source>
</evidence>
<dbReference type="PANTHER" id="PTHR39321">
    <property type="entry name" value="NICOTINATE-NUCLEOTIDE ADENYLYLTRANSFERASE-RELATED"/>
    <property type="match status" value="1"/>
</dbReference>
<dbReference type="GO" id="GO:0070566">
    <property type="term" value="F:adenylyltransferase activity"/>
    <property type="evidence" value="ECO:0007669"/>
    <property type="project" value="UniProtKB-ARBA"/>
</dbReference>
<protein>
    <recommendedName>
        <fullName evidence="8">Cytidyltransferase-like domain-containing protein</fullName>
    </recommendedName>
</protein>
<evidence type="ECO:0000256" key="2">
    <source>
        <dbReference type="ARBA" id="ARBA00022642"/>
    </source>
</evidence>
<evidence type="ECO:0000256" key="4">
    <source>
        <dbReference type="ARBA" id="ARBA00022695"/>
    </source>
</evidence>
<evidence type="ECO:0000256" key="7">
    <source>
        <dbReference type="ARBA" id="ARBA00023027"/>
    </source>
</evidence>
<comment type="pathway">
    <text evidence="1">Cofactor biosynthesis; NAD(+) biosynthesis.</text>
</comment>
<dbReference type="InterPro" id="IPR004821">
    <property type="entry name" value="Cyt_trans-like"/>
</dbReference>
<dbReference type="Gene3D" id="3.40.50.620">
    <property type="entry name" value="HUPs"/>
    <property type="match status" value="1"/>
</dbReference>
<dbReference type="UniPathway" id="UPA00253"/>
<dbReference type="InterPro" id="IPR014729">
    <property type="entry name" value="Rossmann-like_a/b/a_fold"/>
</dbReference>
<dbReference type="Pfam" id="PF01467">
    <property type="entry name" value="CTP_transf_like"/>
    <property type="match status" value="1"/>
</dbReference>
<dbReference type="GO" id="GO:0005524">
    <property type="term" value="F:ATP binding"/>
    <property type="evidence" value="ECO:0007669"/>
    <property type="project" value="UniProtKB-KW"/>
</dbReference>
<sequence length="161" mass="17961">VLFVPAADPPHKDHRADIAPSAHRWVMVERAIADEPGFESSPVELERNGKSYTVDSLRLLGEQNPGSELFLLIGTDNVSDMTTWHDPEGILELCTVVAGSRPTQAATRADPDLVSRIVFVETPVIDISSTHIRQRLRDGLPVRWLLPGGVEEYIRAERLYR</sequence>
<evidence type="ECO:0000259" key="8">
    <source>
        <dbReference type="Pfam" id="PF01467"/>
    </source>
</evidence>